<comment type="caution">
    <text evidence="2">The sequence shown here is derived from an EMBL/GenBank/DDBJ whole genome shotgun (WGS) entry which is preliminary data.</text>
</comment>
<keyword evidence="3" id="KW-1185">Reference proteome</keyword>
<evidence type="ECO:0000313" key="3">
    <source>
        <dbReference type="Proteomes" id="UP001215712"/>
    </source>
</evidence>
<organism evidence="2 3">
    <name type="scientific">Penicillium malachiteum</name>
    <dbReference type="NCBI Taxonomy" id="1324776"/>
    <lineage>
        <taxon>Eukaryota</taxon>
        <taxon>Fungi</taxon>
        <taxon>Dikarya</taxon>
        <taxon>Ascomycota</taxon>
        <taxon>Pezizomycotina</taxon>
        <taxon>Eurotiomycetes</taxon>
        <taxon>Eurotiomycetidae</taxon>
        <taxon>Eurotiales</taxon>
        <taxon>Aspergillaceae</taxon>
        <taxon>Penicillium</taxon>
    </lineage>
</organism>
<evidence type="ECO:0000313" key="2">
    <source>
        <dbReference type="EMBL" id="KAJ5740209.1"/>
    </source>
</evidence>
<gene>
    <name evidence="2" type="ORF">N7493_000081</name>
</gene>
<protein>
    <recommendedName>
        <fullName evidence="4">BTB domain-containing protein</fullName>
    </recommendedName>
</protein>
<accession>A0AAD6HVL8</accession>
<sequence>MDKQQRVVIDSDGEIIIKLRNANAPFAQLSNETKSSDGTAAPVSDSSVKSSNVEQVVKIKKVEKQASESLCEDFVEFQVPAKHLILASPIFKSVLTDGWKETVNYQQNGSVEITAEDWDVAAFTIVLRAVHGQFYQMQNSPTIEQMAKIAVIADDTS</sequence>
<evidence type="ECO:0000256" key="1">
    <source>
        <dbReference type="SAM" id="MobiDB-lite"/>
    </source>
</evidence>
<reference evidence="2" key="1">
    <citation type="journal article" date="2023" name="IMA Fungus">
        <title>Comparative genomic study of the Penicillium genus elucidates a diverse pangenome and 15 lateral gene transfer events.</title>
        <authorList>
            <person name="Petersen C."/>
            <person name="Sorensen T."/>
            <person name="Nielsen M.R."/>
            <person name="Sondergaard T.E."/>
            <person name="Sorensen J.L."/>
            <person name="Fitzpatrick D.A."/>
            <person name="Frisvad J.C."/>
            <person name="Nielsen K.L."/>
        </authorList>
    </citation>
    <scope>NUCLEOTIDE SEQUENCE</scope>
    <source>
        <strain evidence="2">IBT 17514</strain>
    </source>
</reference>
<dbReference type="Proteomes" id="UP001215712">
    <property type="component" value="Unassembled WGS sequence"/>
</dbReference>
<dbReference type="AlphaFoldDB" id="A0AAD6HVL8"/>
<name>A0AAD6HVL8_9EURO</name>
<proteinExistence type="predicted"/>
<reference evidence="2" key="2">
    <citation type="submission" date="2023-01" db="EMBL/GenBank/DDBJ databases">
        <authorList>
            <person name="Petersen C."/>
        </authorList>
    </citation>
    <scope>NUCLEOTIDE SEQUENCE</scope>
    <source>
        <strain evidence="2">IBT 17514</strain>
    </source>
</reference>
<feature type="region of interest" description="Disordered" evidence="1">
    <location>
        <begin position="30"/>
        <end position="49"/>
    </location>
</feature>
<dbReference type="EMBL" id="JAQJAN010000001">
    <property type="protein sequence ID" value="KAJ5740209.1"/>
    <property type="molecule type" value="Genomic_DNA"/>
</dbReference>
<evidence type="ECO:0008006" key="4">
    <source>
        <dbReference type="Google" id="ProtNLM"/>
    </source>
</evidence>